<organism evidence="2 3">
    <name type="scientific">Sphingomonas aurantiaca</name>
    <dbReference type="NCBI Taxonomy" id="185949"/>
    <lineage>
        <taxon>Bacteria</taxon>
        <taxon>Pseudomonadati</taxon>
        <taxon>Pseudomonadota</taxon>
        <taxon>Alphaproteobacteria</taxon>
        <taxon>Sphingomonadales</taxon>
        <taxon>Sphingomonadaceae</taxon>
        <taxon>Sphingomonas</taxon>
    </lineage>
</organism>
<evidence type="ECO:0000313" key="2">
    <source>
        <dbReference type="EMBL" id="PTQ59350.1"/>
    </source>
</evidence>
<dbReference type="InterPro" id="IPR039561">
    <property type="entry name" value="Peptidase_M15C"/>
</dbReference>
<protein>
    <submittedName>
        <fullName evidence="2">Peptidoglycan L-alanyl-D-glutamate endopeptidase CwlK</fullName>
    </submittedName>
</protein>
<dbReference type="Gene3D" id="3.30.1380.10">
    <property type="match status" value="1"/>
</dbReference>
<dbReference type="SUPFAM" id="SSF55166">
    <property type="entry name" value="Hedgehog/DD-peptidase"/>
    <property type="match status" value="1"/>
</dbReference>
<dbReference type="EMBL" id="QAOG01000005">
    <property type="protein sequence ID" value="PTQ59350.1"/>
    <property type="molecule type" value="Genomic_DNA"/>
</dbReference>
<evidence type="ECO:0000313" key="3">
    <source>
        <dbReference type="Proteomes" id="UP000244189"/>
    </source>
</evidence>
<name>A0A2T5GJ47_9SPHN</name>
<dbReference type="Proteomes" id="UP000244189">
    <property type="component" value="Unassembled WGS sequence"/>
</dbReference>
<dbReference type="AlphaFoldDB" id="A0A2T5GJ47"/>
<proteinExistence type="predicted"/>
<feature type="domain" description="Peptidase M15C" evidence="1">
    <location>
        <begin position="120"/>
        <end position="188"/>
    </location>
</feature>
<gene>
    <name evidence="2" type="ORF">C8J26_3094</name>
</gene>
<dbReference type="Pfam" id="PF13539">
    <property type="entry name" value="Peptidase_M15_4"/>
    <property type="match status" value="1"/>
</dbReference>
<dbReference type="InterPro" id="IPR009045">
    <property type="entry name" value="Zn_M74/Hedgehog-like"/>
</dbReference>
<dbReference type="GO" id="GO:0008233">
    <property type="term" value="F:peptidase activity"/>
    <property type="evidence" value="ECO:0007669"/>
    <property type="project" value="InterPro"/>
</dbReference>
<dbReference type="RefSeq" id="WP_107959107.1">
    <property type="nucleotide sequence ID" value="NZ_QAOG01000005.1"/>
</dbReference>
<sequence length="208" mass="22765">MSKVLGKVAILYLQRTCACSGCYSDPIDGKWSAAVEAAEDRLHERAIALQAELGSYDPRTERAIATLIVPAQRVARQFMRVATEFPHSIRIISGTRTYAEQDALYAIGRTTQLNRSPVTNAKAGRSNHNFGIAWDIGIFSADGRYMTGATKADVTAYRNLAAMVKAKLPAIEWGGDWKTFPDAPHYQLRTGLSVAETRARFEAGKALG</sequence>
<accession>A0A2T5GJ47</accession>
<dbReference type="CDD" id="cd14845">
    <property type="entry name" value="L-Ala-D-Glu_peptidase_like"/>
    <property type="match status" value="1"/>
</dbReference>
<keyword evidence="3" id="KW-1185">Reference proteome</keyword>
<reference evidence="2 3" key="1">
    <citation type="submission" date="2018-04" db="EMBL/GenBank/DDBJ databases">
        <title>Genomic Encyclopedia of Type Strains, Phase III (KMG-III): the genomes of soil and plant-associated and newly described type strains.</title>
        <authorList>
            <person name="Whitman W."/>
        </authorList>
    </citation>
    <scope>NUCLEOTIDE SEQUENCE [LARGE SCALE GENOMIC DNA]</scope>
    <source>
        <strain evidence="2 3">MA101b</strain>
    </source>
</reference>
<comment type="caution">
    <text evidence="2">The sequence shown here is derived from an EMBL/GenBank/DDBJ whole genome shotgun (WGS) entry which is preliminary data.</text>
</comment>
<evidence type="ECO:0000259" key="1">
    <source>
        <dbReference type="Pfam" id="PF13539"/>
    </source>
</evidence>